<evidence type="ECO:0000313" key="2">
    <source>
        <dbReference type="EMBL" id="REG29783.1"/>
    </source>
</evidence>
<organism evidence="1 3">
    <name type="scientific">Archangium gephyra</name>
    <dbReference type="NCBI Taxonomy" id="48"/>
    <lineage>
        <taxon>Bacteria</taxon>
        <taxon>Pseudomonadati</taxon>
        <taxon>Myxococcota</taxon>
        <taxon>Myxococcia</taxon>
        <taxon>Myxococcales</taxon>
        <taxon>Cystobacterineae</taxon>
        <taxon>Archangiaceae</taxon>
        <taxon>Archangium</taxon>
    </lineage>
</organism>
<dbReference type="Proteomes" id="UP000256345">
    <property type="component" value="Unassembled WGS sequence"/>
</dbReference>
<accession>A0AAC8TJ99</accession>
<dbReference type="KEGG" id="age:AA314_09668"/>
<evidence type="ECO:0000313" key="3">
    <source>
        <dbReference type="Proteomes" id="UP000035579"/>
    </source>
</evidence>
<dbReference type="SUPFAM" id="SSF54001">
    <property type="entry name" value="Cysteine proteinases"/>
    <property type="match status" value="1"/>
</dbReference>
<reference evidence="1 3" key="1">
    <citation type="submission" date="2015-05" db="EMBL/GenBank/DDBJ databases">
        <title>Genome assembly of Archangium gephyra DSM 2261.</title>
        <authorList>
            <person name="Sharma G."/>
            <person name="Subramanian S."/>
        </authorList>
    </citation>
    <scope>NUCLEOTIDE SEQUENCE [LARGE SCALE GENOMIC DNA]</scope>
    <source>
        <strain evidence="1 3">DSM 2261</strain>
    </source>
</reference>
<evidence type="ECO:0000313" key="1">
    <source>
        <dbReference type="EMBL" id="AKJ08042.1"/>
    </source>
</evidence>
<dbReference type="Proteomes" id="UP000035579">
    <property type="component" value="Chromosome"/>
</dbReference>
<evidence type="ECO:0000313" key="4">
    <source>
        <dbReference type="Proteomes" id="UP000256345"/>
    </source>
</evidence>
<sequence>MFMKNAGLLAVASLSLFGCGGSDMDLPDGDYAPAQAAEEIASIPQGLTRGDVDYRAWQWVNVGMLYCQVPNNQWDSFCGYTCSRTGAANTTQWNPYRSDCSGLVSWAWGVAAPGWNTNTIYNDTTQTQRVGYWDMQMGDAITTHNGTTGHTMIFHGWNADGSARVFQELKCGLRAQDVNIPFVKNADGSLRWVADGRTYWPVRKKVL</sequence>
<reference evidence="2 4" key="2">
    <citation type="submission" date="2018-08" db="EMBL/GenBank/DDBJ databases">
        <title>Genomic Encyclopedia of Archaeal and Bacterial Type Strains, Phase II (KMG-II): from individual species to whole genera.</title>
        <authorList>
            <person name="Goeker M."/>
        </authorList>
    </citation>
    <scope>NUCLEOTIDE SEQUENCE [LARGE SCALE GENOMIC DNA]</scope>
    <source>
        <strain evidence="2 4">DSM 2261</strain>
    </source>
</reference>
<protein>
    <submittedName>
        <fullName evidence="1">Uncharacterized protein</fullName>
    </submittedName>
</protein>
<proteinExistence type="predicted"/>
<dbReference type="Gene3D" id="3.90.1720.10">
    <property type="entry name" value="endopeptidase domain like (from Nostoc punctiforme)"/>
    <property type="match status" value="1"/>
</dbReference>
<gene>
    <name evidence="1" type="ORF">AA314_09668</name>
    <name evidence="2" type="ORF">ATI61_107479</name>
</gene>
<name>A0AAC8TJ99_9BACT</name>
<dbReference type="AlphaFoldDB" id="A0AAC8TJ99"/>
<dbReference type="InterPro" id="IPR038765">
    <property type="entry name" value="Papain-like_cys_pep_sf"/>
</dbReference>
<dbReference type="EMBL" id="QUMU01000007">
    <property type="protein sequence ID" value="REG29783.1"/>
    <property type="molecule type" value="Genomic_DNA"/>
</dbReference>
<dbReference type="RefSeq" id="WP_047860907.1">
    <property type="nucleotide sequence ID" value="NZ_CP011509.1"/>
</dbReference>
<keyword evidence="4" id="KW-1185">Reference proteome</keyword>
<dbReference type="PROSITE" id="PS51257">
    <property type="entry name" value="PROKAR_LIPOPROTEIN"/>
    <property type="match status" value="1"/>
</dbReference>
<dbReference type="EMBL" id="CP011509">
    <property type="protein sequence ID" value="AKJ08042.1"/>
    <property type="molecule type" value="Genomic_DNA"/>
</dbReference>